<dbReference type="GO" id="GO:0050660">
    <property type="term" value="F:flavin adenine dinucleotide binding"/>
    <property type="evidence" value="ECO:0007669"/>
    <property type="project" value="TreeGrafter"/>
</dbReference>
<keyword evidence="1" id="KW-0560">Oxidoreductase</keyword>
<comment type="caution">
    <text evidence="2">The sequence shown here is derived from an EMBL/GenBank/DDBJ whole genome shotgun (WGS) entry which is preliminary data.</text>
</comment>
<evidence type="ECO:0000313" key="2">
    <source>
        <dbReference type="EMBL" id="PMC79604.1"/>
    </source>
</evidence>
<dbReference type="RefSeq" id="WP_102199272.1">
    <property type="nucleotide sequence ID" value="NZ_PNHQ01000012.1"/>
</dbReference>
<dbReference type="GO" id="GO:0004497">
    <property type="term" value="F:monooxygenase activity"/>
    <property type="evidence" value="ECO:0007669"/>
    <property type="project" value="TreeGrafter"/>
</dbReference>
<dbReference type="SUPFAM" id="SSF51905">
    <property type="entry name" value="FAD/NAD(P)-binding domain"/>
    <property type="match status" value="2"/>
</dbReference>
<keyword evidence="3" id="KW-1185">Reference proteome</keyword>
<dbReference type="AlphaFoldDB" id="A0A2N6UDI1"/>
<dbReference type="Proteomes" id="UP000235701">
    <property type="component" value="Unassembled WGS sequence"/>
</dbReference>
<name>A0A2N6UDI1_9LACT</name>
<reference evidence="2 3" key="1">
    <citation type="submission" date="2017-09" db="EMBL/GenBank/DDBJ databases">
        <title>Bacterial strain isolated from the female urinary microbiota.</title>
        <authorList>
            <person name="Thomas-White K."/>
            <person name="Kumar N."/>
            <person name="Forster S."/>
            <person name="Putonti C."/>
            <person name="Lawley T."/>
            <person name="Wolfe A.J."/>
        </authorList>
    </citation>
    <scope>NUCLEOTIDE SEQUENCE [LARGE SCALE GENOMIC DNA]</scope>
    <source>
        <strain evidence="2 3">UMB0240</strain>
    </source>
</reference>
<evidence type="ECO:0000313" key="3">
    <source>
        <dbReference type="Proteomes" id="UP000235701"/>
    </source>
</evidence>
<proteinExistence type="predicted"/>
<dbReference type="OrthoDB" id="178899at2"/>
<accession>A0A2N6UDI1</accession>
<gene>
    <name evidence="2" type="ORF">CJ191_05900</name>
</gene>
<dbReference type="Gene3D" id="3.50.50.60">
    <property type="entry name" value="FAD/NAD(P)-binding domain"/>
    <property type="match status" value="2"/>
</dbReference>
<sequence length="371" mass="41465">MMNNALVTILGAGAAGIGMATTLKRLGIEDIQVIDKGQVGASFRKWPSSTHFISPSFNTNGFGFPDLNAITPDTSPGYFSNNEHPSGKMYAAYLTEVAQHFNLPIYTNEEIKEILYTKDGYLLASNHEVYKSKYLIIALGDFHFPNINGIKGGELGIHYTGLGDYSKLTDTDTYAIIGGNESGFDAAINLAKNKKKSIIYTDSTGIDSTSSDPSLGLSIYTRNRYEEFKDWIQIQRGVRIQNIIKSEQGYQMVDSNNNIYHSIAQPILATGFATIQSPLIKHLFEESNQRPVLNHIDESTIYPNLFMVGPQVEHEGVILCYIYKYRQRFAVIADEIAARENIDLDQDMLQYYIDNQMYLDDLSDCGTDCVC</sequence>
<dbReference type="PANTHER" id="PTHR43539">
    <property type="entry name" value="FLAVIN-BINDING MONOOXYGENASE-LIKE PROTEIN (AFU_ORTHOLOGUE AFUA_4G09220)"/>
    <property type="match status" value="1"/>
</dbReference>
<dbReference type="Pfam" id="PF13738">
    <property type="entry name" value="Pyr_redox_3"/>
    <property type="match status" value="1"/>
</dbReference>
<evidence type="ECO:0000256" key="1">
    <source>
        <dbReference type="ARBA" id="ARBA00023002"/>
    </source>
</evidence>
<protein>
    <submittedName>
        <fullName evidence="2">Pyridine nucleotide-disulfide oxidoreductase</fullName>
    </submittedName>
</protein>
<dbReference type="InterPro" id="IPR050982">
    <property type="entry name" value="Auxin_biosynth/cation_transpt"/>
</dbReference>
<dbReference type="EMBL" id="PNHQ01000012">
    <property type="protein sequence ID" value="PMC79604.1"/>
    <property type="molecule type" value="Genomic_DNA"/>
</dbReference>
<dbReference type="InterPro" id="IPR036188">
    <property type="entry name" value="FAD/NAD-bd_sf"/>
</dbReference>
<organism evidence="2 3">
    <name type="scientific">Aerococcus viridans</name>
    <dbReference type="NCBI Taxonomy" id="1377"/>
    <lineage>
        <taxon>Bacteria</taxon>
        <taxon>Bacillati</taxon>
        <taxon>Bacillota</taxon>
        <taxon>Bacilli</taxon>
        <taxon>Lactobacillales</taxon>
        <taxon>Aerococcaceae</taxon>
        <taxon>Aerococcus</taxon>
    </lineage>
</organism>
<dbReference type="PANTHER" id="PTHR43539:SF89">
    <property type="entry name" value="NAD(P)-BINDING DOMAIN-CONTAINING PROTEIN"/>
    <property type="match status" value="1"/>
</dbReference>